<comment type="catalytic activity">
    <reaction evidence="15">
        <text>guanosine(26) in tRNA + 2 S-adenosyl-L-methionine = N(2)-dimethylguanosine(26) in tRNA + 2 S-adenosyl-L-homocysteine + 2 H(+)</text>
        <dbReference type="Rhea" id="RHEA:43140"/>
        <dbReference type="Rhea" id="RHEA-COMP:10359"/>
        <dbReference type="Rhea" id="RHEA-COMP:10360"/>
        <dbReference type="ChEBI" id="CHEBI:15378"/>
        <dbReference type="ChEBI" id="CHEBI:57856"/>
        <dbReference type="ChEBI" id="CHEBI:59789"/>
        <dbReference type="ChEBI" id="CHEBI:74269"/>
        <dbReference type="ChEBI" id="CHEBI:74513"/>
        <dbReference type="EC" id="2.1.1.216"/>
    </reaction>
</comment>
<evidence type="ECO:0000313" key="18">
    <source>
        <dbReference type="Proteomes" id="UP001075354"/>
    </source>
</evidence>
<evidence type="ECO:0000256" key="4">
    <source>
        <dbReference type="ARBA" id="ARBA00022555"/>
    </source>
</evidence>
<evidence type="ECO:0000256" key="14">
    <source>
        <dbReference type="ARBA" id="ARBA00023242"/>
    </source>
</evidence>
<keyword evidence="18" id="KW-1185">Reference proteome</keyword>
<keyword evidence="2" id="KW-1017">Isopeptide bond</keyword>
<dbReference type="Gene3D" id="3.30.56.70">
    <property type="entry name" value="N2,N2-dimethylguanosine tRNA methyltransferase, C-terminal domain"/>
    <property type="match status" value="1"/>
</dbReference>
<keyword evidence="3" id="KW-0597">Phosphoprotein</keyword>
<keyword evidence="4 15" id="KW-0820">tRNA-binding</keyword>
<proteinExistence type="inferred from homology"/>
<evidence type="ECO:0000256" key="3">
    <source>
        <dbReference type="ARBA" id="ARBA00022553"/>
    </source>
</evidence>
<dbReference type="EMBL" id="JAPTSV010000014">
    <property type="protein sequence ID" value="KAJ1520547.1"/>
    <property type="molecule type" value="Genomic_DNA"/>
</dbReference>
<evidence type="ECO:0000256" key="9">
    <source>
        <dbReference type="ARBA" id="ARBA00022723"/>
    </source>
</evidence>
<accession>A0AAV7X774</accession>
<evidence type="ECO:0000256" key="2">
    <source>
        <dbReference type="ARBA" id="ARBA00022499"/>
    </source>
</evidence>
<comment type="subcellular location">
    <subcellularLocation>
        <location evidence="1">Nucleus</location>
        <location evidence="1">Nucleolus</location>
    </subcellularLocation>
</comment>
<evidence type="ECO:0000256" key="7">
    <source>
        <dbReference type="ARBA" id="ARBA00022691"/>
    </source>
</evidence>
<dbReference type="InterPro" id="IPR029063">
    <property type="entry name" value="SAM-dependent_MTases_sf"/>
</dbReference>
<evidence type="ECO:0000256" key="16">
    <source>
        <dbReference type="SAM" id="MobiDB-lite"/>
    </source>
</evidence>
<keyword evidence="11" id="KW-0862">Zinc</keyword>
<keyword evidence="6 15" id="KW-0808">Transferase</keyword>
<dbReference type="InterPro" id="IPR002905">
    <property type="entry name" value="Trm1"/>
</dbReference>
<feature type="compositionally biased region" description="Basic and acidic residues" evidence="16">
    <location>
        <begin position="364"/>
        <end position="375"/>
    </location>
</feature>
<keyword evidence="5 15" id="KW-0489">Methyltransferase</keyword>
<dbReference type="GO" id="GO:0008270">
    <property type="term" value="F:zinc ion binding"/>
    <property type="evidence" value="ECO:0007669"/>
    <property type="project" value="UniProtKB-KW"/>
</dbReference>
<evidence type="ECO:0000256" key="11">
    <source>
        <dbReference type="ARBA" id="ARBA00022833"/>
    </source>
</evidence>
<evidence type="ECO:0000256" key="5">
    <source>
        <dbReference type="ARBA" id="ARBA00022603"/>
    </source>
</evidence>
<dbReference type="Gene3D" id="3.40.50.150">
    <property type="entry name" value="Vaccinia Virus protein VP39"/>
    <property type="match status" value="1"/>
</dbReference>
<evidence type="ECO:0000256" key="12">
    <source>
        <dbReference type="ARBA" id="ARBA00022843"/>
    </source>
</evidence>
<dbReference type="Proteomes" id="UP001075354">
    <property type="component" value="Chromosome 14"/>
</dbReference>
<evidence type="ECO:0000313" key="17">
    <source>
        <dbReference type="EMBL" id="KAJ1520547.1"/>
    </source>
</evidence>
<sequence length="446" mass="49306">MTSPPTTKSVNLSKVSEFGVTLSVNKESLSPKRNEGYYCQEMDVNRAVVTTALSVYCDSNESVFTPVRCVDVIGATGVAGLLWKKYLSDKVTVNINDPHEASHQIIKENCHENNLEVEILKKDPCVLLHERPFSFVYLDCHTDAAFYLDSLMRNIPKQGIIAITTKDDGALYGRTPEMALRNYGGAITRTFYFKELAARLIVAGIVRSAAIHSKGIDVLCVLSVKSTITIIVKILKGPVQANGCVGNVKQLVHCNMCEDRAFYPSSSYPVENPGKLLSCKCVETTPGKVVVNIGPIWSGPLFNPNFVRSMVYHMDRFPWNGGFIKETLGTLLIEAWCPDKENVKVLKLLLEKKDPSQSISDNEPPSKKSKEDPAGEVKVPFPAEPPFYYNLHKHSPKGPQMVKIDKVIVSLQKAGFRASRTHFDPLAVKTTASLTELIHHISVSLG</sequence>
<keyword evidence="9" id="KW-0479">Metal-binding</keyword>
<dbReference type="PANTHER" id="PTHR10631:SF1">
    <property type="entry name" value="TRMT1-LIKE PROTEIN"/>
    <property type="match status" value="1"/>
</dbReference>
<keyword evidence="13 15" id="KW-0694">RNA-binding</keyword>
<dbReference type="GO" id="GO:0002940">
    <property type="term" value="P:tRNA N2-guanine methylation"/>
    <property type="evidence" value="ECO:0007669"/>
    <property type="project" value="TreeGrafter"/>
</dbReference>
<name>A0AAV7X774_9NEOP</name>
<protein>
    <recommendedName>
        <fullName evidence="15">tRNA (guanine(26)-N(2))-dimethyltransferase</fullName>
        <ecNumber evidence="15">2.1.1.216</ecNumber>
    </recommendedName>
</protein>
<dbReference type="PANTHER" id="PTHR10631">
    <property type="entry name" value="N 2 ,N 2 -DIMETHYLGUANOSINE TRNA METHYLTRANSFERASE"/>
    <property type="match status" value="1"/>
</dbReference>
<evidence type="ECO:0000256" key="10">
    <source>
        <dbReference type="ARBA" id="ARBA00022771"/>
    </source>
</evidence>
<feature type="region of interest" description="Disordered" evidence="16">
    <location>
        <begin position="355"/>
        <end position="376"/>
    </location>
</feature>
<dbReference type="InterPro" id="IPR042296">
    <property type="entry name" value="tRNA_met_Trm1_C"/>
</dbReference>
<keyword evidence="14" id="KW-0539">Nucleus</keyword>
<evidence type="ECO:0000256" key="1">
    <source>
        <dbReference type="ARBA" id="ARBA00004604"/>
    </source>
</evidence>
<dbReference type="Pfam" id="PF02005">
    <property type="entry name" value="TRM"/>
    <property type="match status" value="2"/>
</dbReference>
<dbReference type="EC" id="2.1.1.216" evidence="15"/>
<comment type="similarity">
    <text evidence="15">Belongs to the class I-like SAM-binding methyltransferase superfamily. Trm1 family.</text>
</comment>
<dbReference type="PROSITE" id="PS51626">
    <property type="entry name" value="SAM_MT_TRM1"/>
    <property type="match status" value="1"/>
</dbReference>
<comment type="caution">
    <text evidence="17">The sequence shown here is derived from an EMBL/GenBank/DDBJ whole genome shotgun (WGS) entry which is preliminary data.</text>
</comment>
<evidence type="ECO:0000256" key="15">
    <source>
        <dbReference type="PROSITE-ProRule" id="PRU00958"/>
    </source>
</evidence>
<keyword evidence="10" id="KW-0863">Zinc-finger</keyword>
<dbReference type="GO" id="GO:0000049">
    <property type="term" value="F:tRNA binding"/>
    <property type="evidence" value="ECO:0007669"/>
    <property type="project" value="UniProtKB-UniRule"/>
</dbReference>
<dbReference type="SUPFAM" id="SSF53335">
    <property type="entry name" value="S-adenosyl-L-methionine-dependent methyltransferases"/>
    <property type="match status" value="1"/>
</dbReference>
<dbReference type="GO" id="GO:0005730">
    <property type="term" value="C:nucleolus"/>
    <property type="evidence" value="ECO:0007669"/>
    <property type="project" value="UniProtKB-SubCell"/>
</dbReference>
<dbReference type="AlphaFoldDB" id="A0AAV7X774"/>
<keyword evidence="7 15" id="KW-0949">S-adenosyl-L-methionine</keyword>
<reference evidence="17" key="1">
    <citation type="submission" date="2022-12" db="EMBL/GenBank/DDBJ databases">
        <title>Chromosome-level genome assembly of the bean flower thrips Megalurothrips usitatus.</title>
        <authorList>
            <person name="Ma L."/>
            <person name="Liu Q."/>
            <person name="Li H."/>
            <person name="Cai W."/>
        </authorList>
    </citation>
    <scope>NUCLEOTIDE SEQUENCE</scope>
    <source>
        <strain evidence="17">Cailab_2022a</strain>
    </source>
</reference>
<evidence type="ECO:0000256" key="13">
    <source>
        <dbReference type="ARBA" id="ARBA00022884"/>
    </source>
</evidence>
<evidence type="ECO:0000256" key="8">
    <source>
        <dbReference type="ARBA" id="ARBA00022694"/>
    </source>
</evidence>
<dbReference type="GO" id="GO:0160104">
    <property type="term" value="F:tRNA (guanine(26)-N2)-dimethyltransferase activity"/>
    <property type="evidence" value="ECO:0007669"/>
    <property type="project" value="UniProtKB-UniRule"/>
</dbReference>
<keyword evidence="8 15" id="KW-0819">tRNA processing</keyword>
<keyword evidence="12" id="KW-0832">Ubl conjugation</keyword>
<organism evidence="17 18">
    <name type="scientific">Megalurothrips usitatus</name>
    <name type="common">bean blossom thrips</name>
    <dbReference type="NCBI Taxonomy" id="439358"/>
    <lineage>
        <taxon>Eukaryota</taxon>
        <taxon>Metazoa</taxon>
        <taxon>Ecdysozoa</taxon>
        <taxon>Arthropoda</taxon>
        <taxon>Hexapoda</taxon>
        <taxon>Insecta</taxon>
        <taxon>Pterygota</taxon>
        <taxon>Neoptera</taxon>
        <taxon>Paraneoptera</taxon>
        <taxon>Thysanoptera</taxon>
        <taxon>Terebrantia</taxon>
        <taxon>Thripoidea</taxon>
        <taxon>Thripidae</taxon>
        <taxon>Megalurothrips</taxon>
    </lineage>
</organism>
<gene>
    <name evidence="17" type="ORF">ONE63_003664</name>
</gene>
<evidence type="ECO:0000256" key="6">
    <source>
        <dbReference type="ARBA" id="ARBA00022679"/>
    </source>
</evidence>